<dbReference type="InterPro" id="IPR013083">
    <property type="entry name" value="Znf_RING/FYVE/PHD"/>
</dbReference>
<dbReference type="EMBL" id="JAUUTY010000007">
    <property type="protein sequence ID" value="KAK1610388.1"/>
    <property type="molecule type" value="Genomic_DNA"/>
</dbReference>
<evidence type="ECO:0000313" key="6">
    <source>
        <dbReference type="Proteomes" id="UP001231189"/>
    </source>
</evidence>
<protein>
    <recommendedName>
        <fullName evidence="4">RING-type domain-containing protein</fullName>
    </recommendedName>
</protein>
<feature type="compositionally biased region" description="Low complexity" evidence="2">
    <location>
        <begin position="572"/>
        <end position="584"/>
    </location>
</feature>
<feature type="transmembrane region" description="Helical" evidence="3">
    <location>
        <begin position="43"/>
        <end position="64"/>
    </location>
</feature>
<dbReference type="PANTHER" id="PTHR45676:SF29">
    <property type="entry name" value="OS05G0360400 PROTEIN"/>
    <property type="match status" value="1"/>
</dbReference>
<feature type="compositionally biased region" description="Polar residues" evidence="2">
    <location>
        <begin position="226"/>
        <end position="241"/>
    </location>
</feature>
<dbReference type="PROSITE" id="PS50089">
    <property type="entry name" value="ZF_RING_2"/>
    <property type="match status" value="1"/>
</dbReference>
<feature type="region of interest" description="Disordered" evidence="2">
    <location>
        <begin position="653"/>
        <end position="673"/>
    </location>
</feature>
<evidence type="ECO:0000256" key="1">
    <source>
        <dbReference type="PROSITE-ProRule" id="PRU00175"/>
    </source>
</evidence>
<keyword evidence="1" id="KW-0862">Zinc</keyword>
<gene>
    <name evidence="5" type="ORF">QYE76_034061</name>
</gene>
<keyword evidence="1" id="KW-0863">Zinc-finger</keyword>
<feature type="region of interest" description="Disordered" evidence="2">
    <location>
        <begin position="280"/>
        <end position="311"/>
    </location>
</feature>
<keyword evidence="3" id="KW-0812">Transmembrane</keyword>
<evidence type="ECO:0000256" key="3">
    <source>
        <dbReference type="SAM" id="Phobius"/>
    </source>
</evidence>
<comment type="caution">
    <text evidence="5">The sequence shown here is derived from an EMBL/GenBank/DDBJ whole genome shotgun (WGS) entry which is preliminary data.</text>
</comment>
<feature type="region of interest" description="Disordered" evidence="2">
    <location>
        <begin position="572"/>
        <end position="636"/>
    </location>
</feature>
<dbReference type="PANTHER" id="PTHR45676">
    <property type="entry name" value="RING-H2 FINGER PROTEIN ATL51-RELATED"/>
    <property type="match status" value="1"/>
</dbReference>
<accession>A0AAD8QWM6</accession>
<dbReference type="GO" id="GO:0016567">
    <property type="term" value="P:protein ubiquitination"/>
    <property type="evidence" value="ECO:0007669"/>
    <property type="project" value="TreeGrafter"/>
</dbReference>
<dbReference type="Proteomes" id="UP001231189">
    <property type="component" value="Unassembled WGS sequence"/>
</dbReference>
<feature type="transmembrane region" description="Helical" evidence="3">
    <location>
        <begin position="199"/>
        <end position="217"/>
    </location>
</feature>
<dbReference type="InterPro" id="IPR001841">
    <property type="entry name" value="Znf_RING"/>
</dbReference>
<dbReference type="GO" id="GO:0008270">
    <property type="term" value="F:zinc ion binding"/>
    <property type="evidence" value="ECO:0007669"/>
    <property type="project" value="UniProtKB-KW"/>
</dbReference>
<dbReference type="AlphaFoldDB" id="A0AAD8QWM6"/>
<dbReference type="Gene3D" id="3.30.40.10">
    <property type="entry name" value="Zinc/RING finger domain, C3HC4 (zinc finger)"/>
    <property type="match status" value="1"/>
</dbReference>
<evidence type="ECO:0000313" key="5">
    <source>
        <dbReference type="EMBL" id="KAK1610388.1"/>
    </source>
</evidence>
<keyword evidence="6" id="KW-1185">Reference proteome</keyword>
<feature type="compositionally biased region" description="Low complexity" evidence="2">
    <location>
        <begin position="458"/>
        <end position="467"/>
    </location>
</feature>
<dbReference type="FunFam" id="3.30.40.10:FF:000984">
    <property type="entry name" value="Putative RING zinc finger domain superfamily protein"/>
    <property type="match status" value="1"/>
</dbReference>
<dbReference type="CDD" id="cd16454">
    <property type="entry name" value="RING-H2_PA-TM-RING"/>
    <property type="match status" value="1"/>
</dbReference>
<feature type="region of interest" description="Disordered" evidence="2">
    <location>
        <begin position="411"/>
        <end position="472"/>
    </location>
</feature>
<evidence type="ECO:0000259" key="4">
    <source>
        <dbReference type="PROSITE" id="PS50089"/>
    </source>
</evidence>
<proteinExistence type="predicted"/>
<dbReference type="SUPFAM" id="SSF57850">
    <property type="entry name" value="RING/U-box"/>
    <property type="match status" value="1"/>
</dbReference>
<sequence>MAQFPPGFFPRFAPPPPPWFPFRPSPRPPPPPSSYKPPSRGRIIAGVVIFIVASVLLYIIVCNIRRAQRNSRARAAAAAAAAGPETPSESSSSVRVDEQPLHRACAASPTAGLPMFTYSQSVKHNVTGPEEETATCSVCLGALQLGETVRLLPACLHLYHAECIDPWLDAHSTCPICRSDTDPTIGVGRDTSRLEPGSVRATLWLAGIWLGSGWLVWRTSRKVGSAQTAHQLSETRSSSRASRGKVNDRWARLSLNAQEEAAGKTGCVVGGGASQNFRRRKLRASPVASPKASPKGIWGAPEKNAFQPRPPKPIFVRRVPIRCPAPEPVPSHGDAPARRTQQTRAGDPSARKAKTVAYLWSATLMASLFSQATQGRVSSWKAAWLSAPALLRVTTRCRRCFKTRCSSRRCFKPSRRRRLPPPRSSPRRSKNVELFLPQDRRGERLRPRQPHRGGGVGAVPRPVSSPAGHAAAKQRRRKMAVNGIGVPPPPKPGMDQWRDAIKARRAQITAEERLDPTWAVDDNDAWWTTYFKAKYDVEMYNTDNLVGPNSWNKDGRALFWGPRRTTFVLLASSSGPARSTPSSSYRSAPYTVPKREVKEEPATPVNTRRGGSGSRRQQGRRGGEGGAGARWRRTPGGDLDAAIAMSIRDSGKPLVDLTDDGKAGPSGLVKDEPVDERVKQEVVTDAMYNFQQYYDASGRRTSF</sequence>
<feature type="region of interest" description="Disordered" evidence="2">
    <location>
        <begin position="226"/>
        <end position="246"/>
    </location>
</feature>
<feature type="region of interest" description="Disordered" evidence="2">
    <location>
        <begin position="325"/>
        <end position="350"/>
    </location>
</feature>
<keyword evidence="3" id="KW-1133">Transmembrane helix</keyword>
<reference evidence="5" key="1">
    <citation type="submission" date="2023-07" db="EMBL/GenBank/DDBJ databases">
        <title>A chromosome-level genome assembly of Lolium multiflorum.</title>
        <authorList>
            <person name="Chen Y."/>
            <person name="Copetti D."/>
            <person name="Kolliker R."/>
            <person name="Studer B."/>
        </authorList>
    </citation>
    <scope>NUCLEOTIDE SEQUENCE</scope>
    <source>
        <strain evidence="5">02402/16</strain>
        <tissue evidence="5">Leaf</tissue>
    </source>
</reference>
<dbReference type="SMART" id="SM00184">
    <property type="entry name" value="RING"/>
    <property type="match status" value="1"/>
</dbReference>
<keyword evidence="3" id="KW-0472">Membrane</keyword>
<keyword evidence="1" id="KW-0479">Metal-binding</keyword>
<dbReference type="Pfam" id="PF13639">
    <property type="entry name" value="zf-RING_2"/>
    <property type="match status" value="1"/>
</dbReference>
<feature type="compositionally biased region" description="Basic residues" evidence="2">
    <location>
        <begin position="411"/>
        <end position="429"/>
    </location>
</feature>
<name>A0AAD8QWM6_LOLMU</name>
<organism evidence="5 6">
    <name type="scientific">Lolium multiflorum</name>
    <name type="common">Italian ryegrass</name>
    <name type="synonym">Lolium perenne subsp. multiflorum</name>
    <dbReference type="NCBI Taxonomy" id="4521"/>
    <lineage>
        <taxon>Eukaryota</taxon>
        <taxon>Viridiplantae</taxon>
        <taxon>Streptophyta</taxon>
        <taxon>Embryophyta</taxon>
        <taxon>Tracheophyta</taxon>
        <taxon>Spermatophyta</taxon>
        <taxon>Magnoliopsida</taxon>
        <taxon>Liliopsida</taxon>
        <taxon>Poales</taxon>
        <taxon>Poaceae</taxon>
        <taxon>BOP clade</taxon>
        <taxon>Pooideae</taxon>
        <taxon>Poodae</taxon>
        <taxon>Poeae</taxon>
        <taxon>Poeae Chloroplast Group 2 (Poeae type)</taxon>
        <taxon>Loliodinae</taxon>
        <taxon>Loliinae</taxon>
        <taxon>Lolium</taxon>
    </lineage>
</organism>
<feature type="domain" description="RING-type" evidence="4">
    <location>
        <begin position="136"/>
        <end position="178"/>
    </location>
</feature>
<evidence type="ECO:0000256" key="2">
    <source>
        <dbReference type="SAM" id="MobiDB-lite"/>
    </source>
</evidence>